<dbReference type="Proteomes" id="UP000321723">
    <property type="component" value="Unassembled WGS sequence"/>
</dbReference>
<comment type="caution">
    <text evidence="2">The sequence shown here is derived from an EMBL/GenBank/DDBJ whole genome shotgun (WGS) entry which is preliminary data.</text>
</comment>
<evidence type="ECO:0000313" key="2">
    <source>
        <dbReference type="EMBL" id="GEL45114.1"/>
    </source>
</evidence>
<name>A0A511F982_9CELL</name>
<reference evidence="2 4" key="1">
    <citation type="submission" date="2019-07" db="EMBL/GenBank/DDBJ databases">
        <title>Whole genome shotgun sequence of Cellulomonas hominis NBRC 16055.</title>
        <authorList>
            <person name="Hosoyama A."/>
            <person name="Uohara A."/>
            <person name="Ohji S."/>
            <person name="Ichikawa N."/>
        </authorList>
    </citation>
    <scope>NUCLEOTIDE SEQUENCE [LARGE SCALE GENOMIC DNA]</scope>
    <source>
        <strain evidence="2 4">NBRC 16055</strain>
    </source>
</reference>
<evidence type="ECO:0000313" key="3">
    <source>
        <dbReference type="EMBL" id="MBB5474092.1"/>
    </source>
</evidence>
<feature type="domain" description="DUF4097" evidence="1">
    <location>
        <begin position="132"/>
        <end position="229"/>
    </location>
</feature>
<evidence type="ECO:0000313" key="5">
    <source>
        <dbReference type="Proteomes" id="UP000564629"/>
    </source>
</evidence>
<protein>
    <recommendedName>
        <fullName evidence="1">DUF4097 domain-containing protein</fullName>
    </recommendedName>
</protein>
<organism evidence="2 4">
    <name type="scientific">Cellulomonas hominis</name>
    <dbReference type="NCBI Taxonomy" id="156981"/>
    <lineage>
        <taxon>Bacteria</taxon>
        <taxon>Bacillati</taxon>
        <taxon>Actinomycetota</taxon>
        <taxon>Actinomycetes</taxon>
        <taxon>Micrococcales</taxon>
        <taxon>Cellulomonadaceae</taxon>
        <taxon>Cellulomonas</taxon>
    </lineage>
</organism>
<dbReference type="Pfam" id="PF13349">
    <property type="entry name" value="DUF4097"/>
    <property type="match status" value="1"/>
</dbReference>
<dbReference type="AlphaFoldDB" id="A0A511F982"/>
<accession>A0A511F982</accession>
<dbReference type="InterPro" id="IPR025164">
    <property type="entry name" value="Toastrack_DUF4097"/>
</dbReference>
<sequence>MATESWVVIGPQIIEVADVRSLRVQVNGGRVDVVAHEDPALTTARLEVHRVDGLPLEVTYADGALWAGVRSVTGIDGFLDRLRGPHQHDRVDVHLAVPRWVAASLTSVHADLLLAGLQQDATVSTVGGAVVADGTRGALSVKSVSSDVVVRDHTGDLSVGTVSGSATASGPLSRVSVTTVSGEVTVDCRAPSSVLHVRTVSGDVAVRLPSGHGVGIEARSVSGRVVVDGVEHGDRRPGRTSVDLRDDRATCFVTSQTVSGHLTVLHGAPLDEPVADAGGTDPGAGI</sequence>
<dbReference type="EMBL" id="JACHDN010000001">
    <property type="protein sequence ID" value="MBB5474092.1"/>
    <property type="molecule type" value="Genomic_DNA"/>
</dbReference>
<reference evidence="3 5" key="2">
    <citation type="submission" date="2020-08" db="EMBL/GenBank/DDBJ databases">
        <title>Sequencing the genomes of 1000 actinobacteria strains.</title>
        <authorList>
            <person name="Klenk H.-P."/>
        </authorList>
    </citation>
    <scope>NUCLEOTIDE SEQUENCE [LARGE SCALE GENOMIC DNA]</scope>
    <source>
        <strain evidence="3 5">DSM 9581</strain>
    </source>
</reference>
<dbReference type="EMBL" id="BJVQ01000002">
    <property type="protein sequence ID" value="GEL45114.1"/>
    <property type="molecule type" value="Genomic_DNA"/>
</dbReference>
<dbReference type="RefSeq" id="WP_146832242.1">
    <property type="nucleotide sequence ID" value="NZ_BJVQ01000002.1"/>
</dbReference>
<gene>
    <name evidence="2" type="ORF">CHO01_02300</name>
    <name evidence="3" type="ORF">HNR08_002828</name>
</gene>
<dbReference type="Proteomes" id="UP000564629">
    <property type="component" value="Unassembled WGS sequence"/>
</dbReference>
<keyword evidence="4" id="KW-1185">Reference proteome</keyword>
<dbReference type="OrthoDB" id="3232569at2"/>
<evidence type="ECO:0000259" key="1">
    <source>
        <dbReference type="Pfam" id="PF13349"/>
    </source>
</evidence>
<proteinExistence type="predicted"/>
<evidence type="ECO:0000313" key="4">
    <source>
        <dbReference type="Proteomes" id="UP000321723"/>
    </source>
</evidence>